<dbReference type="AlphaFoldDB" id="A0A3N1M3G3"/>
<dbReference type="InterPro" id="IPR008995">
    <property type="entry name" value="Mo/tungstate-bd_C_term_dom"/>
</dbReference>
<dbReference type="PROSITE" id="PS00211">
    <property type="entry name" value="ABC_TRANSPORTER_1"/>
    <property type="match status" value="1"/>
</dbReference>
<protein>
    <submittedName>
        <fullName evidence="5">Putative spermidine/putrescine transport system ATP-binding protein</fullName>
    </submittedName>
</protein>
<dbReference type="InterPro" id="IPR003593">
    <property type="entry name" value="AAA+_ATPase"/>
</dbReference>
<dbReference type="Gene3D" id="2.40.50.100">
    <property type="match status" value="1"/>
</dbReference>
<dbReference type="PANTHER" id="PTHR42781:SF4">
    <property type="entry name" value="SPERMIDINE_PUTRESCINE IMPORT ATP-BINDING PROTEIN POTA"/>
    <property type="match status" value="1"/>
</dbReference>
<feature type="domain" description="ABC transporter" evidence="4">
    <location>
        <begin position="6"/>
        <end position="237"/>
    </location>
</feature>
<evidence type="ECO:0000256" key="1">
    <source>
        <dbReference type="ARBA" id="ARBA00022448"/>
    </source>
</evidence>
<reference evidence="5 6" key="1">
    <citation type="submission" date="2018-11" db="EMBL/GenBank/DDBJ databases">
        <title>Genomic Encyclopedia of Type Strains, Phase IV (KMG-IV): sequencing the most valuable type-strain genomes for metagenomic binning, comparative biology and taxonomic classification.</title>
        <authorList>
            <person name="Goeker M."/>
        </authorList>
    </citation>
    <scope>NUCLEOTIDE SEQUENCE [LARGE SCALE GENOMIC DNA]</scope>
    <source>
        <strain evidence="5 6">DSM 5900</strain>
    </source>
</reference>
<keyword evidence="6" id="KW-1185">Reference proteome</keyword>
<keyword evidence="1" id="KW-0813">Transport</keyword>
<dbReference type="RefSeq" id="WP_123689578.1">
    <property type="nucleotide sequence ID" value="NZ_AP019700.1"/>
</dbReference>
<dbReference type="InterPro" id="IPR003439">
    <property type="entry name" value="ABC_transporter-like_ATP-bd"/>
</dbReference>
<dbReference type="OrthoDB" id="9802264at2"/>
<evidence type="ECO:0000259" key="4">
    <source>
        <dbReference type="PROSITE" id="PS50893"/>
    </source>
</evidence>
<sequence length="360" mass="37815">MSKAALSYTGVGYRYPGSEAGVFDIDLEIGEGELVAVIGASGSGKTTLLKLLAGFARPDAGQIRINGADVSLLAPEARRLGVVFQSYALFPHMTALDNVAYPLKVRGLGRTERRRQAADALARVGLGDRTGHHPAQLSGGQQQRVALARALVFRPHGLLLDEPLSALDPGLRVEMRDEILRVQRDAGIATLLVTHDQEEALSIADRVCVMRQGRLIQVASPRELYDRPADALVAAFVGQSNLWPAVVAGPGRVRAAIGDLPCDTAGLAPGTAVTVLVRPERVLPAPDPGPSPPPGTFAGRILSDRFLGPVRRVDLAVADGVVRLETHSQDAIAAVHVPPAAVRLLPAAAPTHAPTNGGTT</sequence>
<evidence type="ECO:0000256" key="2">
    <source>
        <dbReference type="ARBA" id="ARBA00022741"/>
    </source>
</evidence>
<dbReference type="InterPro" id="IPR027417">
    <property type="entry name" value="P-loop_NTPase"/>
</dbReference>
<evidence type="ECO:0000256" key="3">
    <source>
        <dbReference type="ARBA" id="ARBA00022840"/>
    </source>
</evidence>
<organism evidence="5 6">
    <name type="scientific">Stella humosa</name>
    <dbReference type="NCBI Taxonomy" id="94"/>
    <lineage>
        <taxon>Bacteria</taxon>
        <taxon>Pseudomonadati</taxon>
        <taxon>Pseudomonadota</taxon>
        <taxon>Alphaproteobacteria</taxon>
        <taxon>Rhodospirillales</taxon>
        <taxon>Stellaceae</taxon>
        <taxon>Stella</taxon>
    </lineage>
</organism>
<dbReference type="SUPFAM" id="SSF52540">
    <property type="entry name" value="P-loop containing nucleoside triphosphate hydrolases"/>
    <property type="match status" value="1"/>
</dbReference>
<dbReference type="SMART" id="SM00382">
    <property type="entry name" value="AAA"/>
    <property type="match status" value="1"/>
</dbReference>
<dbReference type="GO" id="GO:0005524">
    <property type="term" value="F:ATP binding"/>
    <property type="evidence" value="ECO:0007669"/>
    <property type="project" value="UniProtKB-KW"/>
</dbReference>
<dbReference type="InterPro" id="IPR050093">
    <property type="entry name" value="ABC_SmlMolc_Importer"/>
</dbReference>
<comment type="caution">
    <text evidence="5">The sequence shown here is derived from an EMBL/GenBank/DDBJ whole genome shotgun (WGS) entry which is preliminary data.</text>
</comment>
<keyword evidence="3 5" id="KW-0067">ATP-binding</keyword>
<dbReference type="InterPro" id="IPR017871">
    <property type="entry name" value="ABC_transporter-like_CS"/>
</dbReference>
<dbReference type="Proteomes" id="UP000278222">
    <property type="component" value="Unassembled WGS sequence"/>
</dbReference>
<dbReference type="Gene3D" id="3.40.50.300">
    <property type="entry name" value="P-loop containing nucleotide triphosphate hydrolases"/>
    <property type="match status" value="1"/>
</dbReference>
<dbReference type="GO" id="GO:0015697">
    <property type="term" value="P:quaternary ammonium group transport"/>
    <property type="evidence" value="ECO:0007669"/>
    <property type="project" value="UniProtKB-ARBA"/>
</dbReference>
<dbReference type="PANTHER" id="PTHR42781">
    <property type="entry name" value="SPERMIDINE/PUTRESCINE IMPORT ATP-BINDING PROTEIN POTA"/>
    <property type="match status" value="1"/>
</dbReference>
<accession>A0A3N1M3G3</accession>
<keyword evidence="2" id="KW-0547">Nucleotide-binding</keyword>
<evidence type="ECO:0000313" key="5">
    <source>
        <dbReference type="EMBL" id="ROQ00282.1"/>
    </source>
</evidence>
<evidence type="ECO:0000313" key="6">
    <source>
        <dbReference type="Proteomes" id="UP000278222"/>
    </source>
</evidence>
<proteinExistence type="predicted"/>
<dbReference type="PROSITE" id="PS50893">
    <property type="entry name" value="ABC_TRANSPORTER_2"/>
    <property type="match status" value="1"/>
</dbReference>
<name>A0A3N1M3G3_9PROT</name>
<dbReference type="SUPFAM" id="SSF50331">
    <property type="entry name" value="MOP-like"/>
    <property type="match status" value="1"/>
</dbReference>
<dbReference type="EMBL" id="RJKX01000013">
    <property type="protein sequence ID" value="ROQ00282.1"/>
    <property type="molecule type" value="Genomic_DNA"/>
</dbReference>
<dbReference type="FunFam" id="3.40.50.300:FF:000425">
    <property type="entry name" value="Probable ABC transporter, ATP-binding subunit"/>
    <property type="match status" value="1"/>
</dbReference>
<gene>
    <name evidence="5" type="ORF">EDC65_2078</name>
</gene>
<dbReference type="GO" id="GO:0016887">
    <property type="term" value="F:ATP hydrolysis activity"/>
    <property type="evidence" value="ECO:0007669"/>
    <property type="project" value="InterPro"/>
</dbReference>
<dbReference type="Pfam" id="PF00005">
    <property type="entry name" value="ABC_tran"/>
    <property type="match status" value="1"/>
</dbReference>